<dbReference type="PANTHER" id="PTHR39426:SF1">
    <property type="entry name" value="HOMOLOGY TO DEATH-ON-CURING PROTEIN OF PHAGE P1"/>
    <property type="match status" value="1"/>
</dbReference>
<dbReference type="NCBIfam" id="TIGR01550">
    <property type="entry name" value="DOC_P1"/>
    <property type="match status" value="1"/>
</dbReference>
<evidence type="ECO:0000259" key="1">
    <source>
        <dbReference type="PROSITE" id="PS51459"/>
    </source>
</evidence>
<dbReference type="AlphaFoldDB" id="A0A1M5F5Q7"/>
<dbReference type="GO" id="GO:0016301">
    <property type="term" value="F:kinase activity"/>
    <property type="evidence" value="ECO:0007669"/>
    <property type="project" value="InterPro"/>
</dbReference>
<feature type="domain" description="Fido" evidence="1">
    <location>
        <begin position="2"/>
        <end position="120"/>
    </location>
</feature>
<dbReference type="PROSITE" id="PS51459">
    <property type="entry name" value="FIDO"/>
    <property type="match status" value="1"/>
</dbReference>
<dbReference type="Proteomes" id="UP000184368">
    <property type="component" value="Unassembled WGS sequence"/>
</dbReference>
<dbReference type="SUPFAM" id="SSF140931">
    <property type="entry name" value="Fic-like"/>
    <property type="match status" value="1"/>
</dbReference>
<dbReference type="RefSeq" id="WP_073045273.1">
    <property type="nucleotide sequence ID" value="NZ_FQUO01000013.1"/>
</dbReference>
<dbReference type="InterPro" id="IPR006440">
    <property type="entry name" value="Doc"/>
</dbReference>
<dbReference type="InterPro" id="IPR003812">
    <property type="entry name" value="Fido"/>
</dbReference>
<dbReference type="InterPro" id="IPR053737">
    <property type="entry name" value="Type_II_TA_Toxin"/>
</dbReference>
<keyword evidence="3" id="KW-1185">Reference proteome</keyword>
<dbReference type="PIRSF" id="PIRSF018297">
    <property type="entry name" value="Doc"/>
    <property type="match status" value="1"/>
</dbReference>
<dbReference type="EMBL" id="FQUO01000013">
    <property type="protein sequence ID" value="SHF86846.1"/>
    <property type="molecule type" value="Genomic_DNA"/>
</dbReference>
<accession>A0A1M5F5Q7</accession>
<dbReference type="PANTHER" id="PTHR39426">
    <property type="entry name" value="HOMOLOGY TO DEATH-ON-CURING PROTEIN OF PHAGE P1"/>
    <property type="match status" value="1"/>
</dbReference>
<protein>
    <submittedName>
        <fullName evidence="2">Death on curing protein</fullName>
    </submittedName>
</protein>
<gene>
    <name evidence="2" type="ORF">SAMN05444008_11351</name>
</gene>
<reference evidence="2 3" key="1">
    <citation type="submission" date="2016-11" db="EMBL/GenBank/DDBJ databases">
        <authorList>
            <person name="Jaros S."/>
            <person name="Januszkiewicz K."/>
            <person name="Wedrychowicz H."/>
        </authorList>
    </citation>
    <scope>NUCLEOTIDE SEQUENCE [LARGE SCALE GENOMIC DNA]</scope>
    <source>
        <strain evidence="2 3">DSM 26897</strain>
    </source>
</reference>
<dbReference type="STRING" id="1302690.BUE76_03015"/>
<dbReference type="Pfam" id="PF02661">
    <property type="entry name" value="Fic"/>
    <property type="match status" value="1"/>
</dbReference>
<proteinExistence type="predicted"/>
<dbReference type="OrthoDB" id="9802752at2"/>
<sequence length="126" mass="13942">MIPVADALAVHIRLIEQFGGSTGVRDLGALSAALVRPFQTFDNKELYASPIEKAAALLESLLMNHPFIDGNKRTAYVLMRLLLMRNGLDLKASQQEKYDFVLAVISGSSNFEQSVNWLRSHIVPLS</sequence>
<evidence type="ECO:0000313" key="3">
    <source>
        <dbReference type="Proteomes" id="UP000184368"/>
    </source>
</evidence>
<name>A0A1M5F5Q7_9BACT</name>
<evidence type="ECO:0000313" key="2">
    <source>
        <dbReference type="EMBL" id="SHF86846.1"/>
    </source>
</evidence>
<dbReference type="InterPro" id="IPR036597">
    <property type="entry name" value="Fido-like_dom_sf"/>
</dbReference>
<dbReference type="Gene3D" id="1.20.120.1870">
    <property type="entry name" value="Fic/DOC protein, Fido domain"/>
    <property type="match status" value="1"/>
</dbReference>
<organism evidence="2 3">
    <name type="scientific">Cnuella takakiae</name>
    <dbReference type="NCBI Taxonomy" id="1302690"/>
    <lineage>
        <taxon>Bacteria</taxon>
        <taxon>Pseudomonadati</taxon>
        <taxon>Bacteroidota</taxon>
        <taxon>Chitinophagia</taxon>
        <taxon>Chitinophagales</taxon>
        <taxon>Chitinophagaceae</taxon>
        <taxon>Cnuella</taxon>
    </lineage>
</organism>